<sequence>MTALDDLCRVPFHDADAPLRARVLSRLADSELTVALDGEADDDRAAFRMFDLPGGPVALAFDRDERLAAIFGHPSAYVAMPGRVLARLLAQEAAGLLVNPGHPSEMLLDAATLAWLGRALEDAPEEAEARTRFSPPDPAVVAILAEPLAERLSDLRGTVTGAALVAAKGADTAGHLLIIAGAAPERQAHLAKALAETLAFLPSVPDGVDVAFSDTAVPDFAVRFDLQPPPKPDRPRPDRPPNLR</sequence>
<organism evidence="3 4">
    <name type="scientific">Paracoccus albicereus</name>
    <dbReference type="NCBI Taxonomy" id="2922394"/>
    <lineage>
        <taxon>Bacteria</taxon>
        <taxon>Pseudomonadati</taxon>
        <taxon>Pseudomonadota</taxon>
        <taxon>Alphaproteobacteria</taxon>
        <taxon>Rhodobacterales</taxon>
        <taxon>Paracoccaceae</taxon>
        <taxon>Paracoccus</taxon>
    </lineage>
</organism>
<name>A0ABT1MP73_9RHOB</name>
<keyword evidence="4" id="KW-1185">Reference proteome</keyword>
<evidence type="ECO:0000259" key="2">
    <source>
        <dbReference type="Pfam" id="PF07179"/>
    </source>
</evidence>
<dbReference type="Pfam" id="PF07179">
    <property type="entry name" value="SseB"/>
    <property type="match status" value="1"/>
</dbReference>
<reference evidence="3 4" key="1">
    <citation type="submission" date="2022-03" db="EMBL/GenBank/DDBJ databases">
        <authorList>
            <person name="He Y."/>
        </authorList>
    </citation>
    <scope>NUCLEOTIDE SEQUENCE [LARGE SCALE GENOMIC DNA]</scope>
    <source>
        <strain evidence="3 4">TK19116</strain>
    </source>
</reference>
<evidence type="ECO:0000313" key="4">
    <source>
        <dbReference type="Proteomes" id="UP001203945"/>
    </source>
</evidence>
<feature type="domain" description="SseB protein N-terminal" evidence="2">
    <location>
        <begin position="20"/>
        <end position="115"/>
    </location>
</feature>
<comment type="caution">
    <text evidence="3">The sequence shown here is derived from an EMBL/GenBank/DDBJ whole genome shotgun (WGS) entry which is preliminary data.</text>
</comment>
<evidence type="ECO:0000313" key="3">
    <source>
        <dbReference type="EMBL" id="MCQ0970095.1"/>
    </source>
</evidence>
<proteinExistence type="predicted"/>
<dbReference type="Proteomes" id="UP001203945">
    <property type="component" value="Unassembled WGS sequence"/>
</dbReference>
<feature type="region of interest" description="Disordered" evidence="1">
    <location>
        <begin position="223"/>
        <end position="244"/>
    </location>
</feature>
<evidence type="ECO:0000256" key="1">
    <source>
        <dbReference type="SAM" id="MobiDB-lite"/>
    </source>
</evidence>
<dbReference type="RefSeq" id="WP_255329089.1">
    <property type="nucleotide sequence ID" value="NZ_JAKZEU010000002.1"/>
</dbReference>
<protein>
    <submittedName>
        <fullName evidence="3">SseB family protein</fullName>
    </submittedName>
</protein>
<accession>A0ABT1MP73</accession>
<dbReference type="InterPro" id="IPR009839">
    <property type="entry name" value="SseB_N"/>
</dbReference>
<gene>
    <name evidence="3" type="ORF">MLD63_06600</name>
</gene>
<dbReference type="EMBL" id="JAKZEU010000002">
    <property type="protein sequence ID" value="MCQ0970095.1"/>
    <property type="molecule type" value="Genomic_DNA"/>
</dbReference>
<feature type="compositionally biased region" description="Basic and acidic residues" evidence="1">
    <location>
        <begin position="231"/>
        <end position="244"/>
    </location>
</feature>